<dbReference type="Proteomes" id="UP000680714">
    <property type="component" value="Unassembled WGS sequence"/>
</dbReference>
<protein>
    <submittedName>
        <fullName evidence="2">Rrf2 family transcriptional regulator</fullName>
    </submittedName>
</protein>
<accession>A0ABS5IGI0</accession>
<dbReference type="PROSITE" id="PS51197">
    <property type="entry name" value="HTH_RRF2_2"/>
    <property type="match status" value="1"/>
</dbReference>
<dbReference type="RefSeq" id="WP_211551318.1">
    <property type="nucleotide sequence ID" value="NZ_JAGTUF010000024.1"/>
</dbReference>
<name>A0ABS5IGI0_9PROT</name>
<comment type="caution">
    <text evidence="2">The sequence shown here is derived from an EMBL/GenBank/DDBJ whole genome shotgun (WGS) entry which is preliminary data.</text>
</comment>
<dbReference type="SUPFAM" id="SSF46785">
    <property type="entry name" value="Winged helix' DNA-binding domain"/>
    <property type="match status" value="1"/>
</dbReference>
<dbReference type="Gene3D" id="1.10.10.10">
    <property type="entry name" value="Winged helix-like DNA-binding domain superfamily/Winged helix DNA-binding domain"/>
    <property type="match status" value="1"/>
</dbReference>
<dbReference type="InterPro" id="IPR036388">
    <property type="entry name" value="WH-like_DNA-bd_sf"/>
</dbReference>
<keyword evidence="1" id="KW-0238">DNA-binding</keyword>
<dbReference type="Pfam" id="PF02082">
    <property type="entry name" value="Rrf2"/>
    <property type="match status" value="1"/>
</dbReference>
<dbReference type="NCBIfam" id="TIGR00738">
    <property type="entry name" value="rrf2_super"/>
    <property type="match status" value="1"/>
</dbReference>
<dbReference type="PANTHER" id="PTHR33221">
    <property type="entry name" value="WINGED HELIX-TURN-HELIX TRANSCRIPTIONAL REGULATOR, RRF2 FAMILY"/>
    <property type="match status" value="1"/>
</dbReference>
<proteinExistence type="predicted"/>
<sequence length="129" mass="14392">MKITQFTDYSLRLLIYLAMHRDRVSTVREVSDFYSISSEHLKKIVRRLSELGHISTVRGKNGGLMLAREPSEINLGALLRQSENLNLVPCHEAGDTCPIAGCKLRCVIETARDAFLGVFDGKTLADIQS</sequence>
<organism evidence="2 3">
    <name type="scientific">Magnetospirillum sulfuroxidans</name>
    <dbReference type="NCBI Taxonomy" id="611300"/>
    <lineage>
        <taxon>Bacteria</taxon>
        <taxon>Pseudomonadati</taxon>
        <taxon>Pseudomonadota</taxon>
        <taxon>Alphaproteobacteria</taxon>
        <taxon>Rhodospirillales</taxon>
        <taxon>Rhodospirillaceae</taxon>
        <taxon>Magnetospirillum</taxon>
    </lineage>
</organism>
<dbReference type="InterPro" id="IPR000944">
    <property type="entry name" value="Tscrpt_reg_Rrf2"/>
</dbReference>
<evidence type="ECO:0000313" key="3">
    <source>
        <dbReference type="Proteomes" id="UP000680714"/>
    </source>
</evidence>
<evidence type="ECO:0000313" key="2">
    <source>
        <dbReference type="EMBL" id="MBR9973520.1"/>
    </source>
</evidence>
<reference evidence="2 3" key="1">
    <citation type="submission" date="2021-04" db="EMBL/GenBank/DDBJ databases">
        <title>Magnetospirillum sulfuroxidans sp. nov., a facultative chemolithoautotrophic sulfur-oxidizing alphaproteobacterium isolated from freshwater sediment and proposals for Paramagetospirillum gen. nov., and Magnetospirillaceae fam. nov.</title>
        <authorList>
            <person name="Koziaeva V."/>
            <person name="Geelhoed J.S."/>
            <person name="Sorokin D.Y."/>
            <person name="Grouzdev D.S."/>
        </authorList>
    </citation>
    <scope>NUCLEOTIDE SEQUENCE [LARGE SCALE GENOMIC DNA]</scope>
    <source>
        <strain evidence="2 3">J10</strain>
    </source>
</reference>
<dbReference type="PANTHER" id="PTHR33221:SF4">
    <property type="entry name" value="HTH-TYPE TRANSCRIPTIONAL REPRESSOR NSRR"/>
    <property type="match status" value="1"/>
</dbReference>
<dbReference type="EMBL" id="JAGTUF010000024">
    <property type="protein sequence ID" value="MBR9973520.1"/>
    <property type="molecule type" value="Genomic_DNA"/>
</dbReference>
<evidence type="ECO:0000256" key="1">
    <source>
        <dbReference type="ARBA" id="ARBA00023125"/>
    </source>
</evidence>
<dbReference type="InterPro" id="IPR036390">
    <property type="entry name" value="WH_DNA-bd_sf"/>
</dbReference>
<gene>
    <name evidence="2" type="ORF">KEC16_17470</name>
</gene>
<keyword evidence="3" id="KW-1185">Reference proteome</keyword>